<sequence length="108" mass="12451">MKYDNRLEIRLSTKQKEQLYEIAGNNCTVSELIRERLLTEPSRLELKRNDEISNQLSRMGNNLNQIARVLNSTSLSKMPIPATEVIELKAELQLAINKISDLQITLKR</sequence>
<comment type="caution">
    <text evidence="2">The sequence shown here is derived from an EMBL/GenBank/DDBJ whole genome shotgun (WGS) entry which is preliminary data.</text>
</comment>
<proteinExistence type="predicted"/>
<evidence type="ECO:0000259" key="1">
    <source>
        <dbReference type="Pfam" id="PF05713"/>
    </source>
</evidence>
<accession>T2IQB4</accession>
<reference evidence="2 3" key="1">
    <citation type="submission" date="2013-01" db="EMBL/GenBank/DDBJ databases">
        <authorList>
            <person name="Bench S."/>
        </authorList>
    </citation>
    <scope>NUCLEOTIDE SEQUENCE [LARGE SCALE GENOMIC DNA]</scope>
    <source>
        <strain evidence="2 3">WH 0005</strain>
    </source>
</reference>
<evidence type="ECO:0000313" key="3">
    <source>
        <dbReference type="Proteomes" id="UP000017981"/>
    </source>
</evidence>
<dbReference type="EMBL" id="CAQL01000322">
    <property type="protein sequence ID" value="CCQ55228.1"/>
    <property type="molecule type" value="Genomic_DNA"/>
</dbReference>
<dbReference type="Proteomes" id="UP000017981">
    <property type="component" value="Unassembled WGS sequence"/>
</dbReference>
<dbReference type="AlphaFoldDB" id="T2IQB4"/>
<feature type="domain" description="Bacterial mobilisation" evidence="1">
    <location>
        <begin position="55"/>
        <end position="99"/>
    </location>
</feature>
<reference evidence="2 3" key="2">
    <citation type="submission" date="2013-09" db="EMBL/GenBank/DDBJ databases">
        <title>Whole genome comparison of six Crocosphaera watsonii strains with differing phenotypes.</title>
        <authorList>
            <person name="Bench S.R."/>
            <person name="Heller P."/>
            <person name="Frank I."/>
            <person name="Arciniega M."/>
            <person name="Shilova I.N."/>
            <person name="Zehr J.P."/>
        </authorList>
    </citation>
    <scope>NUCLEOTIDE SEQUENCE [LARGE SCALE GENOMIC DNA]</scope>
    <source>
        <strain evidence="2 3">WH 0005</strain>
    </source>
</reference>
<gene>
    <name evidence="2" type="ORF">CWATWH0005_5653</name>
</gene>
<protein>
    <recommendedName>
        <fullName evidence="1">Bacterial mobilisation domain-containing protein</fullName>
    </recommendedName>
</protein>
<organism evidence="2 3">
    <name type="scientific">Crocosphaera watsonii WH 0005</name>
    <dbReference type="NCBI Taxonomy" id="423472"/>
    <lineage>
        <taxon>Bacteria</taxon>
        <taxon>Bacillati</taxon>
        <taxon>Cyanobacteriota</taxon>
        <taxon>Cyanophyceae</taxon>
        <taxon>Oscillatoriophycideae</taxon>
        <taxon>Chroococcales</taxon>
        <taxon>Aphanothecaceae</taxon>
        <taxon>Crocosphaera</taxon>
    </lineage>
</organism>
<evidence type="ECO:0000313" key="2">
    <source>
        <dbReference type="EMBL" id="CCQ55228.1"/>
    </source>
</evidence>
<dbReference type="InterPro" id="IPR008687">
    <property type="entry name" value="MobC"/>
</dbReference>
<dbReference type="Pfam" id="PF05713">
    <property type="entry name" value="MobC"/>
    <property type="match status" value="1"/>
</dbReference>
<name>T2IQB4_CROWT</name>